<sequence precursor="true">MSRSRASLLILLIPVILLTVLSGCMTTEFGTISYTPGALHLNVSGAENRTDAVLQVTVYALQDLQQQEIYKQADYISVKKGENSYTESMTLDPGSYRVYLYLTYGNERKAAVIRDLKV</sequence>
<dbReference type="Proteomes" id="UP000002457">
    <property type="component" value="Chromosome"/>
</dbReference>
<name>B8GK13_METPE</name>
<evidence type="ECO:0000313" key="1">
    <source>
        <dbReference type="EMBL" id="ACL17084.1"/>
    </source>
</evidence>
<organism evidence="1 2">
    <name type="scientific">Methanosphaerula palustris (strain ATCC BAA-1556 / DSM 19958 / E1-9c)</name>
    <dbReference type="NCBI Taxonomy" id="521011"/>
    <lineage>
        <taxon>Archaea</taxon>
        <taxon>Methanobacteriati</taxon>
        <taxon>Methanobacteriota</taxon>
        <taxon>Stenosarchaea group</taxon>
        <taxon>Methanomicrobia</taxon>
        <taxon>Methanomicrobiales</taxon>
        <taxon>Methanoregulaceae</taxon>
        <taxon>Methanosphaerula</taxon>
    </lineage>
</organism>
<dbReference type="eggNOG" id="arCOG08228">
    <property type="taxonomic scope" value="Archaea"/>
</dbReference>
<dbReference type="HOGENOM" id="CLU_145821_0_0_2"/>
<reference evidence="1 2" key="1">
    <citation type="journal article" date="2015" name="Genome Announc.">
        <title>Complete Genome Sequence of Methanosphaerula palustris E1-9CT, a Hydrogenotrophic Methanogen Isolated from a Minerotrophic Fen Peatland.</title>
        <authorList>
            <person name="Cadillo-Quiroz H."/>
            <person name="Browne P."/>
            <person name="Kyrpides N."/>
            <person name="Woyke T."/>
            <person name="Goodwin L."/>
            <person name="Detter C."/>
            <person name="Yavitt J.B."/>
            <person name="Zinder S.H."/>
        </authorList>
    </citation>
    <scope>NUCLEOTIDE SEQUENCE [LARGE SCALE GENOMIC DNA]</scope>
    <source>
        <strain evidence="2">ATCC BAA-1556 / DSM 19958 / E1-9c</strain>
    </source>
</reference>
<accession>B8GK13</accession>
<dbReference type="PROSITE" id="PS51257">
    <property type="entry name" value="PROKAR_LIPOPROTEIN"/>
    <property type="match status" value="1"/>
</dbReference>
<protein>
    <submittedName>
        <fullName evidence="1">Uncharacterized protein</fullName>
    </submittedName>
</protein>
<gene>
    <name evidence="1" type="ordered locus">Mpal_1777</name>
</gene>
<dbReference type="AlphaFoldDB" id="B8GK13"/>
<dbReference type="STRING" id="521011.Mpal_1777"/>
<evidence type="ECO:0000313" key="2">
    <source>
        <dbReference type="Proteomes" id="UP000002457"/>
    </source>
</evidence>
<keyword evidence="2" id="KW-1185">Reference proteome</keyword>
<proteinExistence type="predicted"/>
<dbReference type="EMBL" id="CP001338">
    <property type="protein sequence ID" value="ACL17084.1"/>
    <property type="molecule type" value="Genomic_DNA"/>
</dbReference>
<dbReference type="KEGG" id="mpl:Mpal_1777"/>